<feature type="transmembrane region" description="Helical" evidence="2">
    <location>
        <begin position="5"/>
        <end position="22"/>
    </location>
</feature>
<organism evidence="3 4">
    <name type="scientific">Oryzihumus leptocrescens</name>
    <dbReference type="NCBI Taxonomy" id="297536"/>
    <lineage>
        <taxon>Bacteria</taxon>
        <taxon>Bacillati</taxon>
        <taxon>Actinomycetota</taxon>
        <taxon>Actinomycetes</taxon>
        <taxon>Micrococcales</taxon>
        <taxon>Intrasporangiaceae</taxon>
        <taxon>Oryzihumus</taxon>
    </lineage>
</organism>
<feature type="region of interest" description="Disordered" evidence="1">
    <location>
        <begin position="63"/>
        <end position="87"/>
    </location>
</feature>
<dbReference type="OrthoDB" id="4870160at2"/>
<accession>A0A542ZN07</accession>
<dbReference type="Pfam" id="PF14012">
    <property type="entry name" value="DUF4229"/>
    <property type="match status" value="1"/>
</dbReference>
<feature type="transmembrane region" description="Helical" evidence="2">
    <location>
        <begin position="28"/>
        <end position="46"/>
    </location>
</feature>
<comment type="caution">
    <text evidence="3">The sequence shown here is derived from an EMBL/GenBank/DDBJ whole genome shotgun (WGS) entry which is preliminary data.</text>
</comment>
<dbReference type="InterPro" id="IPR025323">
    <property type="entry name" value="DUF4229"/>
</dbReference>
<dbReference type="Proteomes" id="UP000319514">
    <property type="component" value="Unassembled WGS sequence"/>
</dbReference>
<dbReference type="AlphaFoldDB" id="A0A542ZN07"/>
<keyword evidence="2" id="KW-0472">Membrane</keyword>
<evidence type="ECO:0000256" key="2">
    <source>
        <dbReference type="SAM" id="Phobius"/>
    </source>
</evidence>
<gene>
    <name evidence="3" type="ORF">FB474_3141</name>
</gene>
<keyword evidence="2" id="KW-0812">Transmembrane</keyword>
<name>A0A542ZN07_9MICO</name>
<evidence type="ECO:0000256" key="1">
    <source>
        <dbReference type="SAM" id="MobiDB-lite"/>
    </source>
</evidence>
<keyword evidence="4" id="KW-1185">Reference proteome</keyword>
<feature type="compositionally biased region" description="Basic and acidic residues" evidence="1">
    <location>
        <begin position="63"/>
        <end position="74"/>
    </location>
</feature>
<sequence>MARYTVLRLLMFLGFICLGYLIGLREIWLVVVAALGSMAVSFFVLAGPREEFSRKVAARVEQRQARASERRSDEQVEDDEDGGAAHA</sequence>
<feature type="compositionally biased region" description="Acidic residues" evidence="1">
    <location>
        <begin position="75"/>
        <end position="87"/>
    </location>
</feature>
<evidence type="ECO:0000313" key="4">
    <source>
        <dbReference type="Proteomes" id="UP000319514"/>
    </source>
</evidence>
<reference evidence="3 4" key="1">
    <citation type="submission" date="2019-06" db="EMBL/GenBank/DDBJ databases">
        <title>Sequencing the genomes of 1000 actinobacteria strains.</title>
        <authorList>
            <person name="Klenk H.-P."/>
        </authorList>
    </citation>
    <scope>NUCLEOTIDE SEQUENCE [LARGE SCALE GENOMIC DNA]</scope>
    <source>
        <strain evidence="3 4">DSM 18082</strain>
    </source>
</reference>
<proteinExistence type="predicted"/>
<dbReference type="RefSeq" id="WP_141789467.1">
    <property type="nucleotide sequence ID" value="NZ_BAAAKX010000012.1"/>
</dbReference>
<protein>
    <submittedName>
        <fullName evidence="3">Uncharacterized protein DUF4229</fullName>
    </submittedName>
</protein>
<evidence type="ECO:0000313" key="3">
    <source>
        <dbReference type="EMBL" id="TQL61722.1"/>
    </source>
</evidence>
<dbReference type="EMBL" id="VFOQ01000001">
    <property type="protein sequence ID" value="TQL61722.1"/>
    <property type="molecule type" value="Genomic_DNA"/>
</dbReference>
<keyword evidence="2" id="KW-1133">Transmembrane helix</keyword>